<evidence type="ECO:0000313" key="2">
    <source>
        <dbReference type="Proteomes" id="UP000177369"/>
    </source>
</evidence>
<proteinExistence type="predicted"/>
<dbReference type="InterPro" id="IPR036866">
    <property type="entry name" value="RibonucZ/Hydroxyglut_hydro"/>
</dbReference>
<dbReference type="PANTHER" id="PTHR30619:SF1">
    <property type="entry name" value="RECOMBINATION PROTEIN 2"/>
    <property type="match status" value="1"/>
</dbReference>
<evidence type="ECO:0008006" key="3">
    <source>
        <dbReference type="Google" id="ProtNLM"/>
    </source>
</evidence>
<dbReference type="STRING" id="1797714.A3D04_04045"/>
<dbReference type="Gene3D" id="3.60.15.10">
    <property type="entry name" value="Ribonuclease Z/Hydroxyacylglutathione hydrolase-like"/>
    <property type="match status" value="1"/>
</dbReference>
<dbReference type="SUPFAM" id="SSF56281">
    <property type="entry name" value="Metallo-hydrolase/oxidoreductase"/>
    <property type="match status" value="1"/>
</dbReference>
<gene>
    <name evidence="1" type="ORF">A3D04_04045</name>
</gene>
<evidence type="ECO:0000313" key="1">
    <source>
        <dbReference type="EMBL" id="OGD88201.1"/>
    </source>
</evidence>
<comment type="caution">
    <text evidence="1">The sequence shown here is derived from an EMBL/GenBank/DDBJ whole genome shotgun (WGS) entry which is preliminary data.</text>
</comment>
<dbReference type="EMBL" id="MFBD01000036">
    <property type="protein sequence ID" value="OGD88201.1"/>
    <property type="molecule type" value="Genomic_DNA"/>
</dbReference>
<protein>
    <recommendedName>
        <fullName evidence="3">Metallo-beta-lactamase domain-containing protein</fullName>
    </recommendedName>
</protein>
<organism evidence="1 2">
    <name type="scientific">Candidatus Curtissbacteria bacterium RIFCSPHIGHO2_02_FULL_40_16b</name>
    <dbReference type="NCBI Taxonomy" id="1797714"/>
    <lineage>
        <taxon>Bacteria</taxon>
        <taxon>Candidatus Curtissiibacteriota</taxon>
    </lineage>
</organism>
<dbReference type="CDD" id="cd07731">
    <property type="entry name" value="ComA-like_MBL-fold"/>
    <property type="match status" value="1"/>
</dbReference>
<dbReference type="InterPro" id="IPR052159">
    <property type="entry name" value="Competence_DNA_uptake"/>
</dbReference>
<reference evidence="1 2" key="1">
    <citation type="journal article" date="2016" name="Nat. Commun.">
        <title>Thousands of microbial genomes shed light on interconnected biogeochemical processes in an aquifer system.</title>
        <authorList>
            <person name="Anantharaman K."/>
            <person name="Brown C.T."/>
            <person name="Hug L.A."/>
            <person name="Sharon I."/>
            <person name="Castelle C.J."/>
            <person name="Probst A.J."/>
            <person name="Thomas B.C."/>
            <person name="Singh A."/>
            <person name="Wilkins M.J."/>
            <person name="Karaoz U."/>
            <person name="Brodie E.L."/>
            <person name="Williams K.H."/>
            <person name="Hubbard S.S."/>
            <person name="Banfield J.F."/>
        </authorList>
    </citation>
    <scope>NUCLEOTIDE SEQUENCE [LARGE SCALE GENOMIC DNA]</scope>
</reference>
<name>A0A1F5G8L3_9BACT</name>
<dbReference type="InterPro" id="IPR035681">
    <property type="entry name" value="ComA-like_MBL"/>
</dbReference>
<dbReference type="Proteomes" id="UP000177369">
    <property type="component" value="Unassembled WGS sequence"/>
</dbReference>
<dbReference type="AlphaFoldDB" id="A0A1F5G8L3"/>
<accession>A0A1F5G8L3</accession>
<sequence length="287" mass="31816">MLDQKSKLTLIFAIIFAVLGVLFIVESQKVGKLRLIFCDVGQGDGILIVTPGGKQIVVDGGPGTKIVDCLGAKMPFWDRTVEMMIVTHAQQDHMEGQIEIFKRYKVERVVWSGVENTTALFSVWQKLLEAEKSEVHLGRSGDKLKLDKIVFDVLWPTTEMLNVWKIVPPVDINDSSVVARLEYNPDTGSGKAICAYLTGDLPKEILEGLINKPCQILKISHHGSKTGTSQEIVDLVKPEVAVIQVGKNRFGHPTQEVLDLLEGVEILRNDKDGTIEIETDGKSFRVN</sequence>
<dbReference type="PANTHER" id="PTHR30619">
    <property type="entry name" value="DNA INTERNALIZATION/COMPETENCE PROTEIN COMEC/REC2"/>
    <property type="match status" value="1"/>
</dbReference>